<name>A0A6H1ZHP3_9ZZZZ</name>
<evidence type="ECO:0000313" key="1">
    <source>
        <dbReference type="EMBL" id="QJA47446.1"/>
    </source>
</evidence>
<dbReference type="EMBL" id="MT143816">
    <property type="protein sequence ID" value="QJB02943.1"/>
    <property type="molecule type" value="Genomic_DNA"/>
</dbReference>
<organism evidence="1">
    <name type="scientific">viral metagenome</name>
    <dbReference type="NCBI Taxonomy" id="1070528"/>
    <lineage>
        <taxon>unclassified sequences</taxon>
        <taxon>metagenomes</taxon>
        <taxon>organismal metagenomes</taxon>
    </lineage>
</organism>
<dbReference type="Pfam" id="PF00805">
    <property type="entry name" value="Pentapeptide"/>
    <property type="match status" value="2"/>
</dbReference>
<dbReference type="InterPro" id="IPR001646">
    <property type="entry name" value="5peptide_repeat"/>
</dbReference>
<dbReference type="EMBL" id="MT144043">
    <property type="protein sequence ID" value="QJA47446.1"/>
    <property type="molecule type" value="Genomic_DNA"/>
</dbReference>
<dbReference type="InterPro" id="IPR051082">
    <property type="entry name" value="Pentapeptide-BTB/POZ_domain"/>
</dbReference>
<gene>
    <name evidence="2" type="ORF">MM171B00984_0010</name>
    <name evidence="1" type="ORF">TM448A00672_0012</name>
</gene>
<dbReference type="SUPFAM" id="SSF141571">
    <property type="entry name" value="Pentapeptide repeat-like"/>
    <property type="match status" value="1"/>
</dbReference>
<reference evidence="1" key="1">
    <citation type="submission" date="2020-03" db="EMBL/GenBank/DDBJ databases">
        <title>The deep terrestrial virosphere.</title>
        <authorList>
            <person name="Holmfeldt K."/>
            <person name="Nilsson E."/>
            <person name="Simone D."/>
            <person name="Lopez-Fernandez M."/>
            <person name="Wu X."/>
            <person name="de Brujin I."/>
            <person name="Lundin D."/>
            <person name="Andersson A."/>
            <person name="Bertilsson S."/>
            <person name="Dopson M."/>
        </authorList>
    </citation>
    <scope>NUCLEOTIDE SEQUENCE</scope>
    <source>
        <strain evidence="2">MM171B00984</strain>
        <strain evidence="1">TM448A00672</strain>
    </source>
</reference>
<dbReference type="Gene3D" id="2.160.20.80">
    <property type="entry name" value="E3 ubiquitin-protein ligase SopA"/>
    <property type="match status" value="1"/>
</dbReference>
<dbReference type="PANTHER" id="PTHR14136">
    <property type="entry name" value="BTB_POZ DOMAIN-CONTAINING PROTEIN KCTD9"/>
    <property type="match status" value="1"/>
</dbReference>
<sequence>MKVQIKRWDNEKIIACGEYEDVRDCLIKNKDKNFYKANLRSANLQGADLRSANLQGADLWSADLWSADLRSANLQGADLRSANLQGADLRSANLQDADLQGADLQGADLWSADLQGADLWSAKYEEPLFLPDLYSLKLLPPETKLCFWKYLKNGASPYQEDQYEVGKEYSANEFDSNEANLCGNGLNVATLTWCLKDSFRADEFIEVEFLAGDIVAIPYATDGKFRVKKLKVLQQINRKEAINLLREAIGTKKEATN</sequence>
<protein>
    <recommendedName>
        <fullName evidence="3">Pentapeptide repeat-containing protein</fullName>
    </recommendedName>
</protein>
<dbReference type="AlphaFoldDB" id="A0A6H1ZHP3"/>
<accession>A0A6H1ZHP3</accession>
<proteinExistence type="predicted"/>
<evidence type="ECO:0008006" key="3">
    <source>
        <dbReference type="Google" id="ProtNLM"/>
    </source>
</evidence>
<dbReference type="PANTHER" id="PTHR14136:SF17">
    <property type="entry name" value="BTB_POZ DOMAIN-CONTAINING PROTEIN KCTD9"/>
    <property type="match status" value="1"/>
</dbReference>
<evidence type="ECO:0000313" key="2">
    <source>
        <dbReference type="EMBL" id="QJB02943.1"/>
    </source>
</evidence>